<accession>A0A5B7CZZ7</accession>
<organism evidence="1 2">
    <name type="scientific">Portunus trituberculatus</name>
    <name type="common">Swimming crab</name>
    <name type="synonym">Neptunus trituberculatus</name>
    <dbReference type="NCBI Taxonomy" id="210409"/>
    <lineage>
        <taxon>Eukaryota</taxon>
        <taxon>Metazoa</taxon>
        <taxon>Ecdysozoa</taxon>
        <taxon>Arthropoda</taxon>
        <taxon>Crustacea</taxon>
        <taxon>Multicrustacea</taxon>
        <taxon>Malacostraca</taxon>
        <taxon>Eumalacostraca</taxon>
        <taxon>Eucarida</taxon>
        <taxon>Decapoda</taxon>
        <taxon>Pleocyemata</taxon>
        <taxon>Brachyura</taxon>
        <taxon>Eubrachyura</taxon>
        <taxon>Portunoidea</taxon>
        <taxon>Portunidae</taxon>
        <taxon>Portuninae</taxon>
        <taxon>Portunus</taxon>
    </lineage>
</organism>
<dbReference type="EMBL" id="VSRR010000390">
    <property type="protein sequence ID" value="MPC14939.1"/>
    <property type="molecule type" value="Genomic_DNA"/>
</dbReference>
<proteinExistence type="predicted"/>
<reference evidence="1 2" key="1">
    <citation type="submission" date="2019-05" db="EMBL/GenBank/DDBJ databases">
        <title>Another draft genome of Portunus trituberculatus and its Hox gene families provides insights of decapod evolution.</title>
        <authorList>
            <person name="Jeong J.-H."/>
            <person name="Song I."/>
            <person name="Kim S."/>
            <person name="Choi T."/>
            <person name="Kim D."/>
            <person name="Ryu S."/>
            <person name="Kim W."/>
        </authorList>
    </citation>
    <scope>NUCLEOTIDE SEQUENCE [LARGE SCALE GENOMIC DNA]</scope>
    <source>
        <tissue evidence="1">Muscle</tissue>
    </source>
</reference>
<dbReference type="AlphaFoldDB" id="A0A5B7CZZ7"/>
<protein>
    <submittedName>
        <fullName evidence="1">Uncharacterized protein</fullName>
    </submittedName>
</protein>
<sequence length="125" mass="14252">MTVKRLTRLSDITRTHAAPRGKPHCDTLGQILKQYLPPSSVEGYFPGEIESKRPTQETDSKILRKTVTLEEELKVLDCYARGEKISIIVHAMELMVSMLCTIITNKMRTCVFNVYVTCDVLIVFF</sequence>
<name>A0A5B7CZZ7_PORTR</name>
<evidence type="ECO:0000313" key="1">
    <source>
        <dbReference type="EMBL" id="MPC14939.1"/>
    </source>
</evidence>
<keyword evidence="2" id="KW-1185">Reference proteome</keyword>
<comment type="caution">
    <text evidence="1">The sequence shown here is derived from an EMBL/GenBank/DDBJ whole genome shotgun (WGS) entry which is preliminary data.</text>
</comment>
<gene>
    <name evidence="1" type="ORF">E2C01_007719</name>
</gene>
<dbReference type="Proteomes" id="UP000324222">
    <property type="component" value="Unassembled WGS sequence"/>
</dbReference>
<evidence type="ECO:0000313" key="2">
    <source>
        <dbReference type="Proteomes" id="UP000324222"/>
    </source>
</evidence>